<feature type="compositionally biased region" description="Low complexity" evidence="2">
    <location>
        <begin position="591"/>
        <end position="646"/>
    </location>
</feature>
<dbReference type="SUPFAM" id="SSF48452">
    <property type="entry name" value="TPR-like"/>
    <property type="match status" value="2"/>
</dbReference>
<dbReference type="InterPro" id="IPR027417">
    <property type="entry name" value="P-loop_NTPase"/>
</dbReference>
<accession>A0A919PMU7</accession>
<dbReference type="Gene3D" id="1.10.260.40">
    <property type="entry name" value="lambda repressor-like DNA-binding domains"/>
    <property type="match status" value="1"/>
</dbReference>
<dbReference type="SUPFAM" id="SSF47413">
    <property type="entry name" value="lambda repressor-like DNA-binding domains"/>
    <property type="match status" value="1"/>
</dbReference>
<evidence type="ECO:0000256" key="1">
    <source>
        <dbReference type="PROSITE-ProRule" id="PRU00339"/>
    </source>
</evidence>
<dbReference type="SMART" id="SM00028">
    <property type="entry name" value="TPR"/>
    <property type="match status" value="4"/>
</dbReference>
<organism evidence="4 5">
    <name type="scientific">Dactylosporangium siamense</name>
    <dbReference type="NCBI Taxonomy" id="685454"/>
    <lineage>
        <taxon>Bacteria</taxon>
        <taxon>Bacillati</taxon>
        <taxon>Actinomycetota</taxon>
        <taxon>Actinomycetes</taxon>
        <taxon>Micromonosporales</taxon>
        <taxon>Micromonosporaceae</taxon>
        <taxon>Dactylosporangium</taxon>
    </lineage>
</organism>
<evidence type="ECO:0000259" key="3">
    <source>
        <dbReference type="PROSITE" id="PS50943"/>
    </source>
</evidence>
<dbReference type="EMBL" id="BONQ01000083">
    <property type="protein sequence ID" value="GIG47521.1"/>
    <property type="molecule type" value="Genomic_DNA"/>
</dbReference>
<dbReference type="Pfam" id="PF13424">
    <property type="entry name" value="TPR_12"/>
    <property type="match status" value="2"/>
</dbReference>
<dbReference type="GO" id="GO:0003677">
    <property type="term" value="F:DNA binding"/>
    <property type="evidence" value="ECO:0007669"/>
    <property type="project" value="InterPro"/>
</dbReference>
<dbReference type="Gene3D" id="3.40.50.300">
    <property type="entry name" value="P-loop containing nucleotide triphosphate hydrolases"/>
    <property type="match status" value="1"/>
</dbReference>
<dbReference type="Gene3D" id="1.25.40.10">
    <property type="entry name" value="Tetratricopeptide repeat domain"/>
    <property type="match status" value="1"/>
</dbReference>
<reference evidence="4" key="1">
    <citation type="submission" date="2021-01" db="EMBL/GenBank/DDBJ databases">
        <title>Whole genome shotgun sequence of Dactylosporangium siamense NBRC 106093.</title>
        <authorList>
            <person name="Komaki H."/>
            <person name="Tamura T."/>
        </authorList>
    </citation>
    <scope>NUCLEOTIDE SEQUENCE</scope>
    <source>
        <strain evidence="4">NBRC 106093</strain>
    </source>
</reference>
<proteinExistence type="predicted"/>
<dbReference type="PRINTS" id="PR00364">
    <property type="entry name" value="DISEASERSIST"/>
</dbReference>
<sequence length="1039" mass="106794">MDDMQDSPATVTTRPALANLLRDLRRRQARATGRPPLTYRQLAARTGWSHGIIGEYLAGRVLPPTDRFDDLVRLLGATPSEQAALASARDRVEEQRAADHTVQAPRDRSGVAPRQLPADLVTFAGRTWQLALLDRLTADRRPIVLSGTAGVGKTALAVHWAHRVAGLFPDGQLFLDLRGFGPSSRDPVAPADALSVALGLLGVPPAQVPAEPQSRAGMYRGLLRDKQMLIVLDNAATAEQVRPLLPAGDGAAGDGGGGGSGADGGGGDADGGGGGDGADGGGGGGGADGGGGGGRGGGGGGGADGGGSGGAGAGGIGGGSAGGIIGGVAGGGGSLVLITSRIDLPALVTIDGARPVTLDLLDAADARTLLAGRIGAARTAREPEAVDSIVAACARLPLALSVVAARAALHPDFSLAAIAAELSSAHGRLDALRSDDPKADVETVFSWSYQRLTPPAQRLFRLGGLHPSPELGIPAAAALAGLSVAAVRPLLAELIRAQLITEPRPGRFGMHDLLCAYASGLAHQDEPAQERAAARRRLIEHYTRAATTAAMVLNPSRHPAGLNPTVPTPPHDPATPFPSPPPPSPPPPSAPSSSAPPSSATPSSAPFPSAPPSSASPSSAPSSSAPPSSASPSSAPSSSAPPSSAPQATRPRLAPFTGSGEADAGEPHRPGRTAVRTDRSPAHGDRDMVVPDLASVDGGAASVDGLTPVNGLTPVGKHAPVDGGLASVNGHASVNAPTSVDEPADEAAAAEWFAAQRRALIASVQVAVACGFDREAWRLAWAMADHLDRGGHWGDWIATQRAAVGAAERLGDTAALALAHRSLSSGYIRSGRHVEARRHLQVAFDLFVEHADHAGAARCQHALAWLLETQDRFAEAVAHDERALDLFRLADDPVGQARALNSAGWHHARLGDHDLALECCEEALELQRGLRDAAGVAATLDSLGYIHHRLGEHDQAIERYQDALLLYAEQGDRFNEADTSIRLGDTWAAAGRWDAARLAWQRAVETLDRLAHPKAAEVRTRLKDLDTPTVDGLRWPVAT</sequence>
<evidence type="ECO:0000313" key="4">
    <source>
        <dbReference type="EMBL" id="GIG47521.1"/>
    </source>
</evidence>
<dbReference type="SUPFAM" id="SSF52540">
    <property type="entry name" value="P-loop containing nucleoside triphosphate hydrolases"/>
    <property type="match status" value="2"/>
</dbReference>
<dbReference type="PANTHER" id="PTHR47691:SF3">
    <property type="entry name" value="HTH-TYPE TRANSCRIPTIONAL REGULATOR RV0890C-RELATED"/>
    <property type="match status" value="1"/>
</dbReference>
<feature type="region of interest" description="Disordered" evidence="2">
    <location>
        <begin position="555"/>
        <end position="689"/>
    </location>
</feature>
<dbReference type="PROSITE" id="PS50005">
    <property type="entry name" value="TPR"/>
    <property type="match status" value="1"/>
</dbReference>
<feature type="compositionally biased region" description="Pro residues" evidence="2">
    <location>
        <begin position="566"/>
        <end position="590"/>
    </location>
</feature>
<dbReference type="InterPro" id="IPR001387">
    <property type="entry name" value="Cro/C1-type_HTH"/>
</dbReference>
<evidence type="ECO:0000256" key="2">
    <source>
        <dbReference type="SAM" id="MobiDB-lite"/>
    </source>
</evidence>
<comment type="caution">
    <text evidence="4">The sequence shown here is derived from an EMBL/GenBank/DDBJ whole genome shotgun (WGS) entry which is preliminary data.</text>
</comment>
<dbReference type="PANTHER" id="PTHR47691">
    <property type="entry name" value="REGULATOR-RELATED"/>
    <property type="match status" value="1"/>
</dbReference>
<dbReference type="Pfam" id="PF13560">
    <property type="entry name" value="HTH_31"/>
    <property type="match status" value="1"/>
</dbReference>
<feature type="domain" description="HTH cro/C1-type" evidence="3">
    <location>
        <begin position="37"/>
        <end position="82"/>
    </location>
</feature>
<protein>
    <recommendedName>
        <fullName evidence="3">HTH cro/C1-type domain-containing protein</fullName>
    </recommendedName>
</protein>
<dbReference type="InterPro" id="IPR010982">
    <property type="entry name" value="Lambda_DNA-bd_dom_sf"/>
</dbReference>
<dbReference type="InterPro" id="IPR019734">
    <property type="entry name" value="TPR_rpt"/>
</dbReference>
<dbReference type="InterPro" id="IPR011990">
    <property type="entry name" value="TPR-like_helical_dom_sf"/>
</dbReference>
<keyword evidence="5" id="KW-1185">Reference proteome</keyword>
<feature type="compositionally biased region" description="Basic and acidic residues" evidence="2">
    <location>
        <begin position="665"/>
        <end position="689"/>
    </location>
</feature>
<dbReference type="AlphaFoldDB" id="A0A919PMU7"/>
<dbReference type="CDD" id="cd00093">
    <property type="entry name" value="HTH_XRE"/>
    <property type="match status" value="1"/>
</dbReference>
<feature type="region of interest" description="Disordered" evidence="2">
    <location>
        <begin position="245"/>
        <end position="289"/>
    </location>
</feature>
<feature type="repeat" description="TPR" evidence="1">
    <location>
        <begin position="937"/>
        <end position="970"/>
    </location>
</feature>
<name>A0A919PMU7_9ACTN</name>
<keyword evidence="1" id="KW-0802">TPR repeat</keyword>
<feature type="compositionally biased region" description="Gly residues" evidence="2">
    <location>
        <begin position="250"/>
        <end position="289"/>
    </location>
</feature>
<dbReference type="SMART" id="SM00530">
    <property type="entry name" value="HTH_XRE"/>
    <property type="match status" value="1"/>
</dbReference>
<dbReference type="PROSITE" id="PS50943">
    <property type="entry name" value="HTH_CROC1"/>
    <property type="match status" value="1"/>
</dbReference>
<dbReference type="Proteomes" id="UP000660611">
    <property type="component" value="Unassembled WGS sequence"/>
</dbReference>
<gene>
    <name evidence="4" type="ORF">Dsi01nite_055620</name>
</gene>
<evidence type="ECO:0000313" key="5">
    <source>
        <dbReference type="Proteomes" id="UP000660611"/>
    </source>
</evidence>